<proteinExistence type="predicted"/>
<name>A0A0C2SAS6_9BACL</name>
<dbReference type="Proteomes" id="UP000031972">
    <property type="component" value="Unassembled WGS sequence"/>
</dbReference>
<keyword evidence="2" id="KW-1185">Reference proteome</keyword>
<sequence>MKKTVGVNRKMTRIQTTGICLAILVIALAVLFSQTPVQEKPVGAVFAQLSETEQELSLKEVQVFNDALLNEGALYDQIRTELTNKGYAPFRIMGNAYTTDQIALQVQLQEQAATAENKEEIQLLFTELIIKNGLSPSRFDVEVSSVLY</sequence>
<comment type="caution">
    <text evidence="1">The sequence shown here is derived from an EMBL/GenBank/DDBJ whole genome shotgun (WGS) entry which is preliminary data.</text>
</comment>
<protein>
    <submittedName>
        <fullName evidence="1">Uncharacterized protein</fullName>
    </submittedName>
</protein>
<evidence type="ECO:0000313" key="1">
    <source>
        <dbReference type="EMBL" id="KIL51029.1"/>
    </source>
</evidence>
<dbReference type="PATRIC" id="fig|220754.4.peg.930"/>
<accession>A0A0C2SAS6</accession>
<gene>
    <name evidence="1" type="ORF">KR50_09100</name>
</gene>
<reference evidence="1 2" key="1">
    <citation type="submission" date="2015-01" db="EMBL/GenBank/DDBJ databases">
        <title>Jeotgalibacillus campisalis genome sequencing.</title>
        <authorList>
            <person name="Goh K.M."/>
            <person name="Chan K.-G."/>
            <person name="Yaakop A.S."/>
            <person name="Ee R."/>
            <person name="Gan H.M."/>
            <person name="Chan C.S."/>
        </authorList>
    </citation>
    <scope>NUCLEOTIDE SEQUENCE [LARGE SCALE GENOMIC DNA]</scope>
    <source>
        <strain evidence="1 2">SF-57</strain>
    </source>
</reference>
<organism evidence="1 2">
    <name type="scientific">Jeotgalibacillus campisalis</name>
    <dbReference type="NCBI Taxonomy" id="220754"/>
    <lineage>
        <taxon>Bacteria</taxon>
        <taxon>Bacillati</taxon>
        <taxon>Bacillota</taxon>
        <taxon>Bacilli</taxon>
        <taxon>Bacillales</taxon>
        <taxon>Caryophanaceae</taxon>
        <taxon>Jeotgalibacillus</taxon>
    </lineage>
</organism>
<dbReference type="AlphaFoldDB" id="A0A0C2SAS6"/>
<dbReference type="EMBL" id="JXRR01000008">
    <property type="protein sequence ID" value="KIL51029.1"/>
    <property type="molecule type" value="Genomic_DNA"/>
</dbReference>
<evidence type="ECO:0000313" key="2">
    <source>
        <dbReference type="Proteomes" id="UP000031972"/>
    </source>
</evidence>